<dbReference type="CDD" id="cd07067">
    <property type="entry name" value="HP_PGM_like"/>
    <property type="match status" value="1"/>
</dbReference>
<dbReference type="AlphaFoldDB" id="A0A9X1XBG8"/>
<protein>
    <submittedName>
        <fullName evidence="1">Histidine phosphatase family protein</fullName>
    </submittedName>
</protein>
<dbReference type="RefSeq" id="WP_248251684.1">
    <property type="nucleotide sequence ID" value="NZ_JAIWJX010000002.1"/>
</dbReference>
<reference evidence="1" key="1">
    <citation type="submission" date="2021-09" db="EMBL/GenBank/DDBJ databases">
        <title>Genome analysis of Fictibacillus sp. KIGAM418 isolated from marine sediment.</title>
        <authorList>
            <person name="Seo M.-J."/>
            <person name="Cho E.-S."/>
            <person name="Hwang C.Y."/>
        </authorList>
    </citation>
    <scope>NUCLEOTIDE SEQUENCE</scope>
    <source>
        <strain evidence="1">KIGAM418</strain>
    </source>
</reference>
<organism evidence="1 2">
    <name type="scientific">Fictibacillus marinisediminis</name>
    <dbReference type="NCBI Taxonomy" id="2878389"/>
    <lineage>
        <taxon>Bacteria</taxon>
        <taxon>Bacillati</taxon>
        <taxon>Bacillota</taxon>
        <taxon>Bacilli</taxon>
        <taxon>Bacillales</taxon>
        <taxon>Fictibacillaceae</taxon>
        <taxon>Fictibacillus</taxon>
    </lineage>
</organism>
<dbReference type="SUPFAM" id="SSF53254">
    <property type="entry name" value="Phosphoglycerate mutase-like"/>
    <property type="match status" value="1"/>
</dbReference>
<evidence type="ECO:0000313" key="2">
    <source>
        <dbReference type="Proteomes" id="UP001139011"/>
    </source>
</evidence>
<dbReference type="GO" id="GO:0016791">
    <property type="term" value="F:phosphatase activity"/>
    <property type="evidence" value="ECO:0007669"/>
    <property type="project" value="TreeGrafter"/>
</dbReference>
<dbReference type="Pfam" id="PF00300">
    <property type="entry name" value="His_Phos_1"/>
    <property type="match status" value="1"/>
</dbReference>
<dbReference type="Proteomes" id="UP001139011">
    <property type="component" value="Unassembled WGS sequence"/>
</dbReference>
<accession>A0A9X1XBG8</accession>
<evidence type="ECO:0000313" key="1">
    <source>
        <dbReference type="EMBL" id="MCK6255945.1"/>
    </source>
</evidence>
<comment type="caution">
    <text evidence="1">The sequence shown here is derived from an EMBL/GenBank/DDBJ whole genome shotgun (WGS) entry which is preliminary data.</text>
</comment>
<dbReference type="Gene3D" id="3.40.50.1240">
    <property type="entry name" value="Phosphoglycerate mutase-like"/>
    <property type="match status" value="1"/>
</dbReference>
<sequence>MKSILVVRHCKASGQERNAVLTKEGLQQSHDLKNFLMNKPVDRIISSPFTRAVDSIEPLAKFKDLPIEKDDRLAERILSSKDHPDWLKLLEHSFYDFEAVLEGGESNRKAMERVRPLLKEIIASPYQCIVLVTHGNLMTLLLKLFDERMGFSEWKALSNPDVYEVTVQEESRIQRIWK</sequence>
<name>A0A9X1XBG8_9BACL</name>
<dbReference type="InterPro" id="IPR013078">
    <property type="entry name" value="His_Pase_superF_clade-1"/>
</dbReference>
<keyword evidence="2" id="KW-1185">Reference proteome</keyword>
<dbReference type="GO" id="GO:0005737">
    <property type="term" value="C:cytoplasm"/>
    <property type="evidence" value="ECO:0007669"/>
    <property type="project" value="TreeGrafter"/>
</dbReference>
<dbReference type="InterPro" id="IPR029033">
    <property type="entry name" value="His_PPase_superfam"/>
</dbReference>
<dbReference type="EMBL" id="JAIWJX010000002">
    <property type="protein sequence ID" value="MCK6255945.1"/>
    <property type="molecule type" value="Genomic_DNA"/>
</dbReference>
<dbReference type="PANTHER" id="PTHR48100:SF1">
    <property type="entry name" value="HISTIDINE PHOSPHATASE FAMILY PROTEIN-RELATED"/>
    <property type="match status" value="1"/>
</dbReference>
<dbReference type="PANTHER" id="PTHR48100">
    <property type="entry name" value="BROAD-SPECIFICITY PHOSPHATASE YOR283W-RELATED"/>
    <property type="match status" value="1"/>
</dbReference>
<proteinExistence type="predicted"/>
<gene>
    <name evidence="1" type="ORF">LCY76_04920</name>
</gene>
<dbReference type="InterPro" id="IPR050275">
    <property type="entry name" value="PGM_Phosphatase"/>
</dbReference>